<name>A0ABU1UNX5_9ACTN</name>
<evidence type="ECO:0008006" key="4">
    <source>
        <dbReference type="Google" id="ProtNLM"/>
    </source>
</evidence>
<dbReference type="EMBL" id="JAVDWH010000001">
    <property type="protein sequence ID" value="MDR7086866.1"/>
    <property type="molecule type" value="Genomic_DNA"/>
</dbReference>
<gene>
    <name evidence="2" type="ORF">J2X11_001705</name>
</gene>
<organism evidence="2 3">
    <name type="scientific">Aeromicrobium panaciterrae</name>
    <dbReference type="NCBI Taxonomy" id="363861"/>
    <lineage>
        <taxon>Bacteria</taxon>
        <taxon>Bacillati</taxon>
        <taxon>Actinomycetota</taxon>
        <taxon>Actinomycetes</taxon>
        <taxon>Propionibacteriales</taxon>
        <taxon>Nocardioidaceae</taxon>
        <taxon>Aeromicrobium</taxon>
    </lineage>
</organism>
<evidence type="ECO:0000313" key="3">
    <source>
        <dbReference type="Proteomes" id="UP001257739"/>
    </source>
</evidence>
<keyword evidence="1" id="KW-0472">Membrane</keyword>
<dbReference type="RefSeq" id="WP_309969522.1">
    <property type="nucleotide sequence ID" value="NZ_JAVDWH010000001.1"/>
</dbReference>
<feature type="transmembrane region" description="Helical" evidence="1">
    <location>
        <begin position="6"/>
        <end position="29"/>
    </location>
</feature>
<keyword evidence="1" id="KW-1133">Transmembrane helix</keyword>
<protein>
    <recommendedName>
        <fullName evidence="4">DUF2550 family protein</fullName>
    </recommendedName>
</protein>
<sequence>MSVLGIIGLILAAIVGFFAILVIVGASRIRRMRNAYRARVDAVGAVELSGQANFFGQASEGKAQVRGLGTLLLSESEVVFVQLMPARELRISRDSITSCRVTRHFLGKTQGRDLLVVMWETNGMGDAAAFDTPNISDWTSRLDPSVS</sequence>
<reference evidence="2 3" key="1">
    <citation type="submission" date="2023-07" db="EMBL/GenBank/DDBJ databases">
        <title>Sorghum-associated microbial communities from plants grown in Nebraska, USA.</title>
        <authorList>
            <person name="Schachtman D."/>
        </authorList>
    </citation>
    <scope>NUCLEOTIDE SEQUENCE [LARGE SCALE GENOMIC DNA]</scope>
    <source>
        <strain evidence="2 3">BE248</strain>
    </source>
</reference>
<keyword evidence="3" id="KW-1185">Reference proteome</keyword>
<proteinExistence type="predicted"/>
<evidence type="ECO:0000313" key="2">
    <source>
        <dbReference type="EMBL" id="MDR7086866.1"/>
    </source>
</evidence>
<evidence type="ECO:0000256" key="1">
    <source>
        <dbReference type="SAM" id="Phobius"/>
    </source>
</evidence>
<dbReference type="Proteomes" id="UP001257739">
    <property type="component" value="Unassembled WGS sequence"/>
</dbReference>
<accession>A0ABU1UNX5</accession>
<comment type="caution">
    <text evidence="2">The sequence shown here is derived from an EMBL/GenBank/DDBJ whole genome shotgun (WGS) entry which is preliminary data.</text>
</comment>
<keyword evidence="1" id="KW-0812">Transmembrane</keyword>